<name>A0A6C0D0M2_9ZZZZ</name>
<organism evidence="1">
    <name type="scientific">viral metagenome</name>
    <dbReference type="NCBI Taxonomy" id="1070528"/>
    <lineage>
        <taxon>unclassified sequences</taxon>
        <taxon>metagenomes</taxon>
        <taxon>organismal metagenomes</taxon>
    </lineage>
</organism>
<accession>A0A6C0D0M2</accession>
<evidence type="ECO:0000313" key="1">
    <source>
        <dbReference type="EMBL" id="QHT10616.1"/>
    </source>
</evidence>
<sequence>MAEKLLKDLNEDQKKFYKIKSEKTHTNIKTLNYEDAIYSLLYIIHYLEKNDYTISHICLNDFIIQENHLFLNTTKHMYDIKGDYISYESKDKNGIEFITKNMNDSRIHKSNVYESISYFIYYLLLYKVKTELTETDLEPIFETKPYYFIKNGIEKCFIYI</sequence>
<reference evidence="1" key="1">
    <citation type="journal article" date="2020" name="Nature">
        <title>Giant virus diversity and host interactions through global metagenomics.</title>
        <authorList>
            <person name="Schulz F."/>
            <person name="Roux S."/>
            <person name="Paez-Espino D."/>
            <person name="Jungbluth S."/>
            <person name="Walsh D.A."/>
            <person name="Denef V.J."/>
            <person name="McMahon K.D."/>
            <person name="Konstantinidis K.T."/>
            <person name="Eloe-Fadrosh E.A."/>
            <person name="Kyrpides N.C."/>
            <person name="Woyke T."/>
        </authorList>
    </citation>
    <scope>NUCLEOTIDE SEQUENCE</scope>
    <source>
        <strain evidence="1">GVMAG-M-3300023174-107</strain>
    </source>
</reference>
<dbReference type="EMBL" id="MN739523">
    <property type="protein sequence ID" value="QHT10616.1"/>
    <property type="molecule type" value="Genomic_DNA"/>
</dbReference>
<protein>
    <submittedName>
        <fullName evidence="1">Uncharacterized protein</fullName>
    </submittedName>
</protein>
<proteinExistence type="predicted"/>
<dbReference type="AlphaFoldDB" id="A0A6C0D0M2"/>